<feature type="repeat" description="TPR" evidence="3">
    <location>
        <begin position="688"/>
        <end position="721"/>
    </location>
</feature>
<dbReference type="PROSITE" id="PS50005">
    <property type="entry name" value="TPR"/>
    <property type="match status" value="9"/>
</dbReference>
<keyword evidence="4" id="KW-0732">Signal</keyword>
<feature type="repeat" description="TPR" evidence="3">
    <location>
        <begin position="1202"/>
        <end position="1235"/>
    </location>
</feature>
<accession>A0A8J7F6Z8</accession>
<dbReference type="EMBL" id="JADEWL010000026">
    <property type="protein sequence ID" value="MBE9213129.1"/>
    <property type="molecule type" value="Genomic_DNA"/>
</dbReference>
<dbReference type="InterPro" id="IPR043504">
    <property type="entry name" value="Peptidase_S1_PA_chymotrypsin"/>
</dbReference>
<keyword evidence="1" id="KW-0677">Repeat</keyword>
<dbReference type="Pfam" id="PF07719">
    <property type="entry name" value="TPR_2"/>
    <property type="match status" value="1"/>
</dbReference>
<dbReference type="Gene3D" id="1.25.40.10">
    <property type="entry name" value="Tetratricopeptide repeat domain"/>
    <property type="match status" value="5"/>
</dbReference>
<feature type="repeat" description="TPR" evidence="3">
    <location>
        <begin position="755"/>
        <end position="788"/>
    </location>
</feature>
<organism evidence="5 6">
    <name type="scientific">Plectonema cf. radiosum LEGE 06105</name>
    <dbReference type="NCBI Taxonomy" id="945769"/>
    <lineage>
        <taxon>Bacteria</taxon>
        <taxon>Bacillati</taxon>
        <taxon>Cyanobacteriota</taxon>
        <taxon>Cyanophyceae</taxon>
        <taxon>Oscillatoriophycideae</taxon>
        <taxon>Oscillatoriales</taxon>
        <taxon>Microcoleaceae</taxon>
        <taxon>Plectonema</taxon>
    </lineage>
</organism>
<dbReference type="InterPro" id="IPR009003">
    <property type="entry name" value="Peptidase_S1_PA"/>
</dbReference>
<dbReference type="PROSITE" id="PS50293">
    <property type="entry name" value="TPR_REGION"/>
    <property type="match status" value="3"/>
</dbReference>
<dbReference type="Pfam" id="PF13365">
    <property type="entry name" value="Trypsin_2"/>
    <property type="match status" value="3"/>
</dbReference>
<reference evidence="5" key="1">
    <citation type="submission" date="2020-10" db="EMBL/GenBank/DDBJ databases">
        <authorList>
            <person name="Castelo-Branco R."/>
            <person name="Eusebio N."/>
            <person name="Adriana R."/>
            <person name="Vieira A."/>
            <person name="Brugerolle De Fraissinette N."/>
            <person name="Rezende De Castro R."/>
            <person name="Schneider M.P."/>
            <person name="Vasconcelos V."/>
            <person name="Leao P.N."/>
        </authorList>
    </citation>
    <scope>NUCLEOTIDE SEQUENCE</scope>
    <source>
        <strain evidence="5">LEGE 06105</strain>
    </source>
</reference>
<dbReference type="Gene3D" id="2.40.10.10">
    <property type="entry name" value="Trypsin-like serine proteases"/>
    <property type="match status" value="6"/>
</dbReference>
<dbReference type="InterPro" id="IPR013105">
    <property type="entry name" value="TPR_2"/>
</dbReference>
<evidence type="ECO:0000313" key="6">
    <source>
        <dbReference type="Proteomes" id="UP000620559"/>
    </source>
</evidence>
<keyword evidence="6" id="KW-1185">Reference proteome</keyword>
<dbReference type="Pfam" id="PF13432">
    <property type="entry name" value="TPR_16"/>
    <property type="match status" value="3"/>
</dbReference>
<gene>
    <name evidence="5" type="ORF">IQ247_10665</name>
</gene>
<evidence type="ECO:0000256" key="2">
    <source>
        <dbReference type="ARBA" id="ARBA00022803"/>
    </source>
</evidence>
<dbReference type="PANTHER" id="PTHR44858:SF1">
    <property type="entry name" value="UDP-N-ACETYLGLUCOSAMINE--PEPTIDE N-ACETYLGLUCOSAMINYLTRANSFERASE SPINDLY-RELATED"/>
    <property type="match status" value="1"/>
</dbReference>
<evidence type="ECO:0000313" key="5">
    <source>
        <dbReference type="EMBL" id="MBE9213129.1"/>
    </source>
</evidence>
<evidence type="ECO:0000256" key="4">
    <source>
        <dbReference type="SAM" id="SignalP"/>
    </source>
</evidence>
<dbReference type="SUPFAM" id="SSF50494">
    <property type="entry name" value="Trypsin-like serine proteases"/>
    <property type="match status" value="3"/>
</dbReference>
<dbReference type="InterPro" id="IPR019734">
    <property type="entry name" value="TPR_rpt"/>
</dbReference>
<sequence length="1429" mass="160739">MNKNIAIITSILLFQFPNFAITLTSKAQTVSQNSNCEIVPEKNALAEEFSEKQLETIASRITVKVIGDNNGGSGTLLAKKGNTYLVLTNSHVVRGVNYINLKTVDGKTHTAQIVPNSKFEKFDLALLQFQSNEIYCPRNEDVADSLPNTEMPVTAAGFSGEKGKIVFSHGKVQQISQPLKEGYQIGYTSNIEQGMSGGPIISSQGMIIGVNGRGAYPILNSGYVYQDGSRPSKEQIQQMRKLSWGIPISTLLAQVKPEILTAYSLPLPRMPDGLPQPVLTGWLKHLEEKAKQFSVRIDSSSEANGSGVIIAKNGDTYTVLTAAQVVCERKGGTQQCENYNYQILAPDGKKYPVEKSTIKTEESVDLAIVQFISKETYQVAILGNYQLNKIREVFVTGYPGSGEQSKWYFSPGLIFDQKWGLLAIQSYFPDNISGTSSLIGGYELVYTNLTDAGMGGSPVLDSQGRVIGIHGLVEGGEAFDEKTGDSGSRGLVETGFSLGIPITTFLGSASRFHINFKSLKIEQSVPPKLDAQQLASFANTFATNVPQGNAPASQWLERGNQLWRINQFDEAISAFDKAIKLNPSFVYLAYTQKARVLNFQKKYKEAIAVFQQAIKSKYDDILAWRGIAEALANLYRYEESLSAIDKAIKLQPKNPILYNDKFEILRGLKQYKEAESAITKAIKISPQAIFYYNRGKLYYEQKKWDLALLDFSKSIDIYPLFDEAYKNRGHIYYEQKKWNLALADYDQALKYNPDGEIYQKRGIIYYELGNMHKAIENYTQALKYYPDDADIYQNRAIARAKLGDEKGAIADIETAGQLYRQQNNLPGYQQALNLLRQFQEISVNNTSSFLNQSTYSASPLKSTEIDINRIAQQITVKIDDLGSDGNSFQGNGSGVIIGKHNNTYYVLTCAHVVQYEKVRKYQIVTLDNKRYSVNSSKVKKSPSLDIAILEFTSQENYPVATLANYPLEEFRGMFVAGWSNPYKNENPSWLASPGLIFSQERGSFDTINSLSFTRGYELIYTNITYGGMSGGPLLDTQGRLIGIHGKTEGERFYTKNAEKPEEIEYLGIELNLGYSLGIPISTFLSLTSELKLNAQWLNIESTPPSQTNDFSITYAANINFTNDITKDKPKVVETLFRRGNHLWRLGKFEEANAAFDEIINLEPPLILGKVYYAKSLSLKYQKRYLEALYALDKAVKYQPNFYEAWRDRGEVLYRLKKYLEALSSIEEAIKLNNEQYDNNKLKDFVLDGWRGQLLYELKQYSQAIEAYNEVIKIKPSPFIYLNRGLILAEVENYKEAIKDYTEAIKHKPNYAEAYFYRGIARFQSGDKLGAIKDYDQAIKINQGYAHNYLNQGLVLVSFADRKEGTNSYTELIDVKYAKIYKTRGLIRLKMGDKKGAIADLQLAAEIYQKQKDITAFQEVLTLLNKVNQN</sequence>
<name>A0A8J7F6Z8_9CYAN</name>
<feature type="signal peptide" evidence="4">
    <location>
        <begin position="1"/>
        <end position="20"/>
    </location>
</feature>
<keyword evidence="2 3" id="KW-0802">TPR repeat</keyword>
<dbReference type="PANTHER" id="PTHR44858">
    <property type="entry name" value="TETRATRICOPEPTIDE REPEAT PROTEIN 6"/>
    <property type="match status" value="1"/>
</dbReference>
<feature type="repeat" description="TPR" evidence="3">
    <location>
        <begin position="1132"/>
        <end position="1165"/>
    </location>
</feature>
<dbReference type="Pfam" id="PF00515">
    <property type="entry name" value="TPR_1"/>
    <property type="match status" value="1"/>
</dbReference>
<feature type="repeat" description="TPR" evidence="3">
    <location>
        <begin position="621"/>
        <end position="654"/>
    </location>
</feature>
<protein>
    <submittedName>
        <fullName evidence="5">Tetratricopeptide repeat protein</fullName>
    </submittedName>
</protein>
<feature type="repeat" description="TPR" evidence="3">
    <location>
        <begin position="722"/>
        <end position="754"/>
    </location>
</feature>
<feature type="chain" id="PRO_5035308139" evidence="4">
    <location>
        <begin position="21"/>
        <end position="1429"/>
    </location>
</feature>
<dbReference type="Proteomes" id="UP000620559">
    <property type="component" value="Unassembled WGS sequence"/>
</dbReference>
<dbReference type="Pfam" id="PF13181">
    <property type="entry name" value="TPR_8"/>
    <property type="match status" value="1"/>
</dbReference>
<evidence type="ECO:0000256" key="3">
    <source>
        <dbReference type="PROSITE-ProRule" id="PRU00339"/>
    </source>
</evidence>
<dbReference type="SUPFAM" id="SSF48452">
    <property type="entry name" value="TPR-like"/>
    <property type="match status" value="3"/>
</dbReference>
<dbReference type="InterPro" id="IPR050498">
    <property type="entry name" value="Ycf3"/>
</dbReference>
<dbReference type="InterPro" id="IPR011990">
    <property type="entry name" value="TPR-like_helical_dom_sf"/>
</dbReference>
<dbReference type="SMART" id="SM00028">
    <property type="entry name" value="TPR"/>
    <property type="match status" value="15"/>
</dbReference>
<evidence type="ECO:0000256" key="1">
    <source>
        <dbReference type="ARBA" id="ARBA00022737"/>
    </source>
</evidence>
<feature type="repeat" description="TPR" evidence="3">
    <location>
        <begin position="552"/>
        <end position="585"/>
    </location>
</feature>
<dbReference type="Pfam" id="PF13414">
    <property type="entry name" value="TPR_11"/>
    <property type="match status" value="2"/>
</dbReference>
<feature type="repeat" description="TPR" evidence="3">
    <location>
        <begin position="1277"/>
        <end position="1310"/>
    </location>
</feature>
<dbReference type="RefSeq" id="WP_193919736.1">
    <property type="nucleotide sequence ID" value="NZ_JADEWL010000026.1"/>
</dbReference>
<feature type="repeat" description="TPR" evidence="3">
    <location>
        <begin position="1311"/>
        <end position="1344"/>
    </location>
</feature>
<comment type="caution">
    <text evidence="5">The sequence shown here is derived from an EMBL/GenBank/DDBJ whole genome shotgun (WGS) entry which is preliminary data.</text>
</comment>
<proteinExistence type="predicted"/>